<dbReference type="Pfam" id="PF12680">
    <property type="entry name" value="SnoaL_2"/>
    <property type="match status" value="1"/>
</dbReference>
<proteinExistence type="predicted"/>
<protein>
    <submittedName>
        <fullName evidence="2">Nuclear transport factor 2 family protein</fullName>
    </submittedName>
</protein>
<dbReference type="InterPro" id="IPR037401">
    <property type="entry name" value="SnoaL-like"/>
</dbReference>
<dbReference type="EMBL" id="JBHTBF010000003">
    <property type="protein sequence ID" value="MFC7318383.1"/>
    <property type="molecule type" value="Genomic_DNA"/>
</dbReference>
<dbReference type="GeneID" id="79317439"/>
<reference evidence="2 3" key="1">
    <citation type="journal article" date="2019" name="Int. J. Syst. Evol. Microbiol.">
        <title>The Global Catalogue of Microorganisms (GCM) 10K type strain sequencing project: providing services to taxonomists for standard genome sequencing and annotation.</title>
        <authorList>
            <consortium name="The Broad Institute Genomics Platform"/>
            <consortium name="The Broad Institute Genome Sequencing Center for Infectious Disease"/>
            <person name="Wu L."/>
            <person name="Ma J."/>
        </authorList>
    </citation>
    <scope>NUCLEOTIDE SEQUENCE [LARGE SCALE GENOMIC DNA]</scope>
    <source>
        <strain evidence="2 3">PSR21</strain>
    </source>
</reference>
<dbReference type="InterPro" id="IPR032710">
    <property type="entry name" value="NTF2-like_dom_sf"/>
</dbReference>
<accession>A0ABD6ADH9</accession>
<keyword evidence="3" id="KW-1185">Reference proteome</keyword>
<comment type="caution">
    <text evidence="2">The sequence shown here is derived from an EMBL/GenBank/DDBJ whole genome shotgun (WGS) entry which is preliminary data.</text>
</comment>
<dbReference type="RefSeq" id="WP_276305827.1">
    <property type="nucleotide sequence ID" value="NZ_CP119993.1"/>
</dbReference>
<dbReference type="Gene3D" id="3.10.450.50">
    <property type="match status" value="1"/>
</dbReference>
<dbReference type="SUPFAM" id="SSF54427">
    <property type="entry name" value="NTF2-like"/>
    <property type="match status" value="1"/>
</dbReference>
<evidence type="ECO:0000259" key="1">
    <source>
        <dbReference type="Pfam" id="PF12680"/>
    </source>
</evidence>
<organism evidence="2 3">
    <name type="scientific">Halomarina halobia</name>
    <dbReference type="NCBI Taxonomy" id="3033386"/>
    <lineage>
        <taxon>Archaea</taxon>
        <taxon>Methanobacteriati</taxon>
        <taxon>Methanobacteriota</taxon>
        <taxon>Stenosarchaea group</taxon>
        <taxon>Halobacteria</taxon>
        <taxon>Halobacteriales</taxon>
        <taxon>Natronomonadaceae</taxon>
        <taxon>Halomarina</taxon>
    </lineage>
</organism>
<evidence type="ECO:0000313" key="2">
    <source>
        <dbReference type="EMBL" id="MFC7318383.1"/>
    </source>
</evidence>
<evidence type="ECO:0000313" key="3">
    <source>
        <dbReference type="Proteomes" id="UP001596547"/>
    </source>
</evidence>
<feature type="domain" description="SnoaL-like" evidence="1">
    <location>
        <begin position="11"/>
        <end position="111"/>
    </location>
</feature>
<name>A0ABD6ADH9_9EURY</name>
<sequence length="126" mass="14129">MAPQQSPRAVVESFFERMADDRRDAVDELFAPNAVVTLPGARFEGPNAPRAFLDFLAPRYERADKEFDRWIEADDSVVSIGTLHGVANGGDEFEGVRYVDVYEVRDGLIERLDIWNDLAVDGVVEP</sequence>
<gene>
    <name evidence="2" type="ORF">ACFQPE_16510</name>
</gene>
<dbReference type="AlphaFoldDB" id="A0ABD6ADH9"/>
<dbReference type="Proteomes" id="UP001596547">
    <property type="component" value="Unassembled WGS sequence"/>
</dbReference>